<comment type="caution">
    <text evidence="1">The sequence shown here is derived from an EMBL/GenBank/DDBJ whole genome shotgun (WGS) entry which is preliminary data.</text>
</comment>
<dbReference type="AlphaFoldDB" id="A0A2T0K0K9"/>
<protein>
    <recommendedName>
        <fullName evidence="3">DUF1877 family protein</fullName>
    </recommendedName>
</protein>
<keyword evidence="2" id="KW-1185">Reference proteome</keyword>
<gene>
    <name evidence="1" type="ORF">CLV67_12085</name>
</gene>
<reference evidence="1 2" key="1">
    <citation type="submission" date="2018-03" db="EMBL/GenBank/DDBJ databases">
        <title>Genomic Encyclopedia of Archaeal and Bacterial Type Strains, Phase II (KMG-II): from individual species to whole genera.</title>
        <authorList>
            <person name="Goeker M."/>
        </authorList>
    </citation>
    <scope>NUCLEOTIDE SEQUENCE [LARGE SCALE GENOMIC DNA]</scope>
    <source>
        <strain evidence="1 2">DSM 43146</strain>
    </source>
</reference>
<evidence type="ECO:0008006" key="3">
    <source>
        <dbReference type="Google" id="ProtNLM"/>
    </source>
</evidence>
<organism evidence="1 2">
    <name type="scientific">Actinoplanes italicus</name>
    <dbReference type="NCBI Taxonomy" id="113567"/>
    <lineage>
        <taxon>Bacteria</taxon>
        <taxon>Bacillati</taxon>
        <taxon>Actinomycetota</taxon>
        <taxon>Actinomycetes</taxon>
        <taxon>Micromonosporales</taxon>
        <taxon>Micromonosporaceae</taxon>
        <taxon>Actinoplanes</taxon>
    </lineage>
</organism>
<proteinExistence type="predicted"/>
<dbReference type="Proteomes" id="UP000239415">
    <property type="component" value="Unassembled WGS sequence"/>
</dbReference>
<evidence type="ECO:0000313" key="2">
    <source>
        <dbReference type="Proteomes" id="UP000239415"/>
    </source>
</evidence>
<dbReference type="EMBL" id="PVMZ01000020">
    <property type="protein sequence ID" value="PRX16270.1"/>
    <property type="molecule type" value="Genomic_DNA"/>
</dbReference>
<evidence type="ECO:0000313" key="1">
    <source>
        <dbReference type="EMBL" id="PRX16270.1"/>
    </source>
</evidence>
<sequence>MGVLFDYFRAPSDAVVVELMDKHDGDSPGGIEGWTPIVDLKAVDPTIVLGRLVGFIAGSLSPAAAARDRLVWPVGGENDMNHQGPWVTSLTDQVRDALAGLDDARLHEVATVWTGIEEFSHYSDNTVESSAAIITLLVELARAARDADEHLYCWICL</sequence>
<dbReference type="OrthoDB" id="3537879at2"/>
<name>A0A2T0K0K9_9ACTN</name>
<accession>A0A2T0K0K9</accession>
<dbReference type="RefSeq" id="WP_106327261.1">
    <property type="nucleotide sequence ID" value="NZ_BOMO01000133.1"/>
</dbReference>